<evidence type="ECO:0000256" key="1">
    <source>
        <dbReference type="ARBA" id="ARBA00006056"/>
    </source>
</evidence>
<dbReference type="InterPro" id="IPR043143">
    <property type="entry name" value="Mal/L-sulf/L-lact_DH-like_NADP"/>
</dbReference>
<dbReference type="AlphaFoldDB" id="A0A8S3SA13"/>
<dbReference type="EMBL" id="CAJPWZ010001387">
    <property type="protein sequence ID" value="CAG2213794.1"/>
    <property type="molecule type" value="Genomic_DNA"/>
</dbReference>
<sequence>MLTHSLCSIIIFSRPSDTNRDLSIRFGNLNVLDINLYIQIYQIIDTYNMSDESEKVVPRQELHTFVVRAMEAVGLQSERGSVLADLLVSADYRGHYSHGLNRLDMYLNEIKSGTASKENKEPDIVKESAGTALVEGNNLIGPYVARFCMDLAIQKAKTAGIGFVSCRGSNHFGIAGWYSLRAMEQGFLGMAFCNTSPMMVPPRGTTRTLGTNPLSLAAPANNGDSFVLDMATTAVALGKAELKDRKGEPLPSGWTVDKSGHETHDFKDLHGLMPLGGKEESSGYKGYGLAMMVETFCGILSGGAFGPFVRQWKAFERPANLGQCFIAIDPSQFEEGFTDRMQTLIDACRDQPSADKDPVLVPGDPERNHMELCDKLGGIPYHENQITFANEIAATYKLAPMKTL</sequence>
<dbReference type="GO" id="GO:0016491">
    <property type="term" value="F:oxidoreductase activity"/>
    <property type="evidence" value="ECO:0007669"/>
    <property type="project" value="UniProtKB-KW"/>
</dbReference>
<keyword evidence="2" id="KW-0560">Oxidoreductase</keyword>
<dbReference type="SUPFAM" id="SSF89733">
    <property type="entry name" value="L-sulfolactate dehydrogenase-like"/>
    <property type="match status" value="1"/>
</dbReference>
<evidence type="ECO:0000313" key="4">
    <source>
        <dbReference type="Proteomes" id="UP000683360"/>
    </source>
</evidence>
<keyword evidence="4" id="KW-1185">Reference proteome</keyword>
<dbReference type="Pfam" id="PF02615">
    <property type="entry name" value="Ldh_2"/>
    <property type="match status" value="1"/>
</dbReference>
<reference evidence="3" key="1">
    <citation type="submission" date="2021-03" db="EMBL/GenBank/DDBJ databases">
        <authorList>
            <person name="Bekaert M."/>
        </authorList>
    </citation>
    <scope>NUCLEOTIDE SEQUENCE</scope>
</reference>
<dbReference type="Proteomes" id="UP000683360">
    <property type="component" value="Unassembled WGS sequence"/>
</dbReference>
<dbReference type="PANTHER" id="PTHR11091:SF0">
    <property type="entry name" value="MALATE DEHYDROGENASE"/>
    <property type="match status" value="1"/>
</dbReference>
<comment type="caution">
    <text evidence="3">The sequence shown here is derived from an EMBL/GenBank/DDBJ whole genome shotgun (WGS) entry which is preliminary data.</text>
</comment>
<name>A0A8S3SA13_MYTED</name>
<evidence type="ECO:0000256" key="2">
    <source>
        <dbReference type="ARBA" id="ARBA00023002"/>
    </source>
</evidence>
<dbReference type="InterPro" id="IPR043144">
    <property type="entry name" value="Mal/L-sulf/L-lact_DH-like_ah"/>
</dbReference>
<dbReference type="OrthoDB" id="7881616at2759"/>
<comment type="similarity">
    <text evidence="1">Belongs to the LDH2/MDH2 oxidoreductase family.</text>
</comment>
<dbReference type="InterPro" id="IPR003767">
    <property type="entry name" value="Malate/L-lactate_DH-like"/>
</dbReference>
<dbReference type="InterPro" id="IPR036111">
    <property type="entry name" value="Mal/L-sulfo/L-lacto_DH-like_sf"/>
</dbReference>
<dbReference type="Gene3D" id="3.30.1370.60">
    <property type="entry name" value="Hypothetical oxidoreductase yiak, domain 2"/>
    <property type="match status" value="1"/>
</dbReference>
<dbReference type="PANTHER" id="PTHR11091">
    <property type="entry name" value="OXIDOREDUCTASE-RELATED"/>
    <property type="match status" value="1"/>
</dbReference>
<accession>A0A8S3SA13</accession>
<organism evidence="3 4">
    <name type="scientific">Mytilus edulis</name>
    <name type="common">Blue mussel</name>
    <dbReference type="NCBI Taxonomy" id="6550"/>
    <lineage>
        <taxon>Eukaryota</taxon>
        <taxon>Metazoa</taxon>
        <taxon>Spiralia</taxon>
        <taxon>Lophotrochozoa</taxon>
        <taxon>Mollusca</taxon>
        <taxon>Bivalvia</taxon>
        <taxon>Autobranchia</taxon>
        <taxon>Pteriomorphia</taxon>
        <taxon>Mytilida</taxon>
        <taxon>Mytiloidea</taxon>
        <taxon>Mytilidae</taxon>
        <taxon>Mytilinae</taxon>
        <taxon>Mytilus</taxon>
    </lineage>
</organism>
<proteinExistence type="inferred from homology"/>
<evidence type="ECO:0000313" key="3">
    <source>
        <dbReference type="EMBL" id="CAG2213794.1"/>
    </source>
</evidence>
<gene>
    <name evidence="3" type="ORF">MEDL_27689</name>
</gene>
<evidence type="ECO:0008006" key="5">
    <source>
        <dbReference type="Google" id="ProtNLM"/>
    </source>
</evidence>
<dbReference type="Gene3D" id="1.10.1530.10">
    <property type="match status" value="1"/>
</dbReference>
<protein>
    <recommendedName>
        <fullName evidence="5">Malate dehydrogenase</fullName>
    </recommendedName>
</protein>